<reference evidence="7" key="1">
    <citation type="journal article" date="2021" name="PeerJ">
        <title>Extensive microbial diversity within the chicken gut microbiome revealed by metagenomics and culture.</title>
        <authorList>
            <person name="Gilroy R."/>
            <person name="Ravi A."/>
            <person name="Getino M."/>
            <person name="Pursley I."/>
            <person name="Horton D.L."/>
            <person name="Alikhan N.F."/>
            <person name="Baker D."/>
            <person name="Gharbi K."/>
            <person name="Hall N."/>
            <person name="Watson M."/>
            <person name="Adriaenssens E.M."/>
            <person name="Foster-Nyarko E."/>
            <person name="Jarju S."/>
            <person name="Secka A."/>
            <person name="Antonio M."/>
            <person name="Oren A."/>
            <person name="Chaudhuri R.R."/>
            <person name="La Ragione R."/>
            <person name="Hildebrand F."/>
            <person name="Pallen M.J."/>
        </authorList>
    </citation>
    <scope>NUCLEOTIDE SEQUENCE</scope>
    <source>
        <strain evidence="7">B5-657</strain>
    </source>
</reference>
<reference evidence="7" key="2">
    <citation type="submission" date="2021-04" db="EMBL/GenBank/DDBJ databases">
        <authorList>
            <person name="Gilroy R."/>
        </authorList>
    </citation>
    <scope>NUCLEOTIDE SEQUENCE</scope>
    <source>
        <strain evidence="7">B5-657</strain>
    </source>
</reference>
<dbReference type="GO" id="GO:0004888">
    <property type="term" value="F:transmembrane signaling receptor activity"/>
    <property type="evidence" value="ECO:0007669"/>
    <property type="project" value="InterPro"/>
</dbReference>
<dbReference type="AlphaFoldDB" id="A0A9E2NLW2"/>
<sequence length="577" mass="64167">MDQKNRHKIYLNLKVKILLITSIILIGSIAGISRIFYKKTYEQTEKLLRNQALNIAKSAVVAIEVDEFERLTKTLDEKDTYYNILLGKLKQINEDIGVGMLYTLIDIDDTEYTYVADGSGSVEIGYKQQKKDFSEEAAMAFQQGKAFTSEPYYVETFEKYYISAFVPILNSSNQVVGVIEYDYEGSELSAQLREITLLIIIAGVILIIVAFVINSLILRRMFKPMENLVGVMHKIAQGDLTVKINTDRQDEIGKINIALNETVLSIRRMIEIIEEASVRVAHTSQNIVASSSDAAIAYEDLANSTTGISEIAQKQACETEKTKLVLEKLDIDAKNISEQINETSQIANETYENTEEGVQVIRATQEQMESIEQSIAEAYTVINGFVNHMSKIQGIITTISGISDQTNLLALNASIEAARAGENGKGFAVVAGEVGKLAVESNHATNEIETIIEYINGQVNQVLDAIKTSVNMTEEGKKYTERAGKTFELIKNSNKQLEEQIGKIEVAVLEITDNVSNINVNMNEMEEVSRVIDSNTMNLAAITEEQMATSEEFNGMAQMLNQEAEGLTQTISKFKIK</sequence>
<evidence type="ECO:0000256" key="2">
    <source>
        <dbReference type="ARBA" id="ARBA00029447"/>
    </source>
</evidence>
<comment type="similarity">
    <text evidence="2">Belongs to the methyl-accepting chemotaxis (MCP) protein family.</text>
</comment>
<keyword evidence="1 3" id="KW-0807">Transducer</keyword>
<organism evidence="7 8">
    <name type="scientific">Candidatus Cellulosilyticum pullistercoris</name>
    <dbReference type="NCBI Taxonomy" id="2838521"/>
    <lineage>
        <taxon>Bacteria</taxon>
        <taxon>Bacillati</taxon>
        <taxon>Bacillota</taxon>
        <taxon>Clostridia</taxon>
        <taxon>Lachnospirales</taxon>
        <taxon>Cellulosilyticaceae</taxon>
        <taxon>Cellulosilyticum</taxon>
    </lineage>
</organism>
<evidence type="ECO:0000256" key="4">
    <source>
        <dbReference type="SAM" id="Phobius"/>
    </source>
</evidence>
<dbReference type="Proteomes" id="UP000824229">
    <property type="component" value="Unassembled WGS sequence"/>
</dbReference>
<dbReference type="InterPro" id="IPR004089">
    <property type="entry name" value="MCPsignal_dom"/>
</dbReference>
<dbReference type="SUPFAM" id="SSF103190">
    <property type="entry name" value="Sensory domain-like"/>
    <property type="match status" value="1"/>
</dbReference>
<dbReference type="InterPro" id="IPR029151">
    <property type="entry name" value="Sensor-like_sf"/>
</dbReference>
<feature type="transmembrane region" description="Helical" evidence="4">
    <location>
        <begin position="17"/>
        <end position="37"/>
    </location>
</feature>
<gene>
    <name evidence="7" type="ORF">H9872_08355</name>
</gene>
<comment type="caution">
    <text evidence="7">The sequence shown here is derived from an EMBL/GenBank/DDBJ whole genome shotgun (WGS) entry which is preliminary data.</text>
</comment>
<keyword evidence="4" id="KW-0812">Transmembrane</keyword>
<dbReference type="SMART" id="SM00304">
    <property type="entry name" value="HAMP"/>
    <property type="match status" value="1"/>
</dbReference>
<feature type="domain" description="Methyl-accepting transducer" evidence="5">
    <location>
        <begin position="290"/>
        <end position="526"/>
    </location>
</feature>
<evidence type="ECO:0000256" key="3">
    <source>
        <dbReference type="PROSITE-ProRule" id="PRU00284"/>
    </source>
</evidence>
<dbReference type="PROSITE" id="PS50111">
    <property type="entry name" value="CHEMOTAXIS_TRANSDUC_2"/>
    <property type="match status" value="1"/>
</dbReference>
<protein>
    <submittedName>
        <fullName evidence="7">Methyl-accepting chemotaxis protein</fullName>
    </submittedName>
</protein>
<dbReference type="InterPro" id="IPR004090">
    <property type="entry name" value="Chemotax_Me-accpt_rcpt"/>
</dbReference>
<dbReference type="CDD" id="cd06225">
    <property type="entry name" value="HAMP"/>
    <property type="match status" value="1"/>
</dbReference>
<evidence type="ECO:0000259" key="5">
    <source>
        <dbReference type="PROSITE" id="PS50111"/>
    </source>
</evidence>
<evidence type="ECO:0000259" key="6">
    <source>
        <dbReference type="PROSITE" id="PS50885"/>
    </source>
</evidence>
<dbReference type="PROSITE" id="PS50885">
    <property type="entry name" value="HAMP"/>
    <property type="match status" value="1"/>
</dbReference>
<dbReference type="Pfam" id="PF00015">
    <property type="entry name" value="MCPsignal"/>
    <property type="match status" value="1"/>
</dbReference>
<name>A0A9E2NLW2_9FIRM</name>
<dbReference type="Pfam" id="PF00672">
    <property type="entry name" value="HAMP"/>
    <property type="match status" value="1"/>
</dbReference>
<evidence type="ECO:0000313" key="7">
    <source>
        <dbReference type="EMBL" id="MBU3804755.1"/>
    </source>
</evidence>
<dbReference type="EMBL" id="JAHLFQ010000195">
    <property type="protein sequence ID" value="MBU3804755.1"/>
    <property type="molecule type" value="Genomic_DNA"/>
</dbReference>
<accession>A0A9E2NLW2</accession>
<dbReference type="SUPFAM" id="SSF58104">
    <property type="entry name" value="Methyl-accepting chemotaxis protein (MCP) signaling domain"/>
    <property type="match status" value="1"/>
</dbReference>
<dbReference type="GO" id="GO:0006935">
    <property type="term" value="P:chemotaxis"/>
    <property type="evidence" value="ECO:0007669"/>
    <property type="project" value="InterPro"/>
</dbReference>
<proteinExistence type="inferred from homology"/>
<evidence type="ECO:0000313" key="8">
    <source>
        <dbReference type="Proteomes" id="UP000824229"/>
    </source>
</evidence>
<dbReference type="Gene3D" id="1.10.287.950">
    <property type="entry name" value="Methyl-accepting chemotaxis protein"/>
    <property type="match status" value="1"/>
</dbReference>
<dbReference type="PANTHER" id="PTHR32089:SF112">
    <property type="entry name" value="LYSOZYME-LIKE PROTEIN-RELATED"/>
    <property type="match status" value="1"/>
</dbReference>
<feature type="domain" description="HAMP" evidence="6">
    <location>
        <begin position="219"/>
        <end position="271"/>
    </location>
</feature>
<dbReference type="PANTHER" id="PTHR32089">
    <property type="entry name" value="METHYL-ACCEPTING CHEMOTAXIS PROTEIN MCPB"/>
    <property type="match status" value="1"/>
</dbReference>
<dbReference type="Gene3D" id="3.30.450.20">
    <property type="entry name" value="PAS domain"/>
    <property type="match status" value="1"/>
</dbReference>
<evidence type="ECO:0000256" key="1">
    <source>
        <dbReference type="ARBA" id="ARBA00023224"/>
    </source>
</evidence>
<dbReference type="Gene3D" id="1.10.8.500">
    <property type="entry name" value="HAMP domain in histidine kinase"/>
    <property type="match status" value="1"/>
</dbReference>
<dbReference type="GO" id="GO:0007165">
    <property type="term" value="P:signal transduction"/>
    <property type="evidence" value="ECO:0007669"/>
    <property type="project" value="UniProtKB-KW"/>
</dbReference>
<dbReference type="InterPro" id="IPR003660">
    <property type="entry name" value="HAMP_dom"/>
</dbReference>
<keyword evidence="4" id="KW-0472">Membrane</keyword>
<dbReference type="PRINTS" id="PR00260">
    <property type="entry name" value="CHEMTRNSDUCR"/>
</dbReference>
<dbReference type="SMART" id="SM00283">
    <property type="entry name" value="MA"/>
    <property type="match status" value="1"/>
</dbReference>
<keyword evidence="4" id="KW-1133">Transmembrane helix</keyword>
<feature type="transmembrane region" description="Helical" evidence="4">
    <location>
        <begin position="195"/>
        <end position="218"/>
    </location>
</feature>
<dbReference type="GO" id="GO:0016020">
    <property type="term" value="C:membrane"/>
    <property type="evidence" value="ECO:0007669"/>
    <property type="project" value="InterPro"/>
</dbReference>